<dbReference type="InterPro" id="IPR029062">
    <property type="entry name" value="Class_I_gatase-like"/>
</dbReference>
<dbReference type="SUPFAM" id="SSF52317">
    <property type="entry name" value="Class I glutamine amidotransferase-like"/>
    <property type="match status" value="1"/>
</dbReference>
<evidence type="ECO:0000256" key="12">
    <source>
        <dbReference type="PROSITE-ProRule" id="PRU00607"/>
    </source>
</evidence>
<dbReference type="GO" id="GO:0005576">
    <property type="term" value="C:extracellular region"/>
    <property type="evidence" value="ECO:0007669"/>
    <property type="project" value="UniProtKB-SubCell"/>
</dbReference>
<evidence type="ECO:0000313" key="13">
    <source>
        <dbReference type="Ensembl" id="ENSGWIP00000040543.1"/>
    </source>
</evidence>
<reference evidence="13" key="2">
    <citation type="submission" date="2025-08" db="UniProtKB">
        <authorList>
            <consortium name="Ensembl"/>
        </authorList>
    </citation>
    <scope>IDENTIFICATION</scope>
</reference>
<keyword evidence="5" id="KW-0732">Signal</keyword>
<dbReference type="InterPro" id="IPR011697">
    <property type="entry name" value="Peptidase_C26"/>
</dbReference>
<name>A0A8C5H789_GOUWI</name>
<proteinExistence type="inferred from homology"/>
<evidence type="ECO:0000256" key="7">
    <source>
        <dbReference type="ARBA" id="ARBA00070597"/>
    </source>
</evidence>
<comment type="caution">
    <text evidence="12">Lacks conserved residue(s) required for the propagation of feature annotation.</text>
</comment>
<dbReference type="PANTHER" id="PTHR11315:SF1">
    <property type="entry name" value="FOLATE GAMMA-GLUTAMYL HYDROLASE"/>
    <property type="match status" value="1"/>
</dbReference>
<dbReference type="PANTHER" id="PTHR11315">
    <property type="entry name" value="PROTEASE FAMILY C26 GAMMA-GLUTAMYL HYDROLASE"/>
    <property type="match status" value="1"/>
</dbReference>
<comment type="similarity">
    <text evidence="2">Belongs to the peptidase C26 family.</text>
</comment>
<dbReference type="GO" id="GO:0046900">
    <property type="term" value="P:tetrahydrofolylpolyglutamate metabolic process"/>
    <property type="evidence" value="ECO:0007669"/>
    <property type="project" value="TreeGrafter"/>
</dbReference>
<dbReference type="GO" id="GO:0034722">
    <property type="term" value="F:gamma-glutamyl-peptidase activity"/>
    <property type="evidence" value="ECO:0007669"/>
    <property type="project" value="UniProtKB-EC"/>
</dbReference>
<evidence type="ECO:0000256" key="3">
    <source>
        <dbReference type="ARBA" id="ARBA00012886"/>
    </source>
</evidence>
<organism evidence="13 14">
    <name type="scientific">Gouania willdenowi</name>
    <name type="common">Blunt-snouted clingfish</name>
    <name type="synonym">Lepadogaster willdenowi</name>
    <dbReference type="NCBI Taxonomy" id="441366"/>
    <lineage>
        <taxon>Eukaryota</taxon>
        <taxon>Metazoa</taxon>
        <taxon>Chordata</taxon>
        <taxon>Craniata</taxon>
        <taxon>Vertebrata</taxon>
        <taxon>Euteleostomi</taxon>
        <taxon>Actinopterygii</taxon>
        <taxon>Neopterygii</taxon>
        <taxon>Teleostei</taxon>
        <taxon>Neoteleostei</taxon>
        <taxon>Acanthomorphata</taxon>
        <taxon>Ovalentaria</taxon>
        <taxon>Blenniimorphae</taxon>
        <taxon>Blenniiformes</taxon>
        <taxon>Gobiesocoidei</taxon>
        <taxon>Gobiesocidae</taxon>
        <taxon>Gobiesocinae</taxon>
        <taxon>Gouania</taxon>
    </lineage>
</organism>
<protein>
    <recommendedName>
        <fullName evidence="7">Gamma-glutamyl hydrolase</fullName>
        <ecNumber evidence="3">3.4.19.9</ecNumber>
    </recommendedName>
    <alternativeName>
        <fullName evidence="9">Conjugase</fullName>
    </alternativeName>
    <alternativeName>
        <fullName evidence="8">GH</fullName>
    </alternativeName>
    <alternativeName>
        <fullName evidence="10">Gamma-Glu-X carboxypeptidase</fullName>
    </alternativeName>
</protein>
<evidence type="ECO:0000256" key="9">
    <source>
        <dbReference type="ARBA" id="ARBA00081641"/>
    </source>
</evidence>
<evidence type="ECO:0000256" key="2">
    <source>
        <dbReference type="ARBA" id="ARBA00011083"/>
    </source>
</evidence>
<dbReference type="Gene3D" id="3.40.50.880">
    <property type="match status" value="1"/>
</dbReference>
<evidence type="ECO:0000256" key="10">
    <source>
        <dbReference type="ARBA" id="ARBA00084059"/>
    </source>
</evidence>
<dbReference type="InterPro" id="IPR015527">
    <property type="entry name" value="Pept_C26_g-glut_hydrolase"/>
</dbReference>
<feature type="active site" description="Nucleophile" evidence="11">
    <location>
        <position position="123"/>
    </location>
</feature>
<evidence type="ECO:0000256" key="8">
    <source>
        <dbReference type="ARBA" id="ARBA00080695"/>
    </source>
</evidence>
<dbReference type="AlphaFoldDB" id="A0A8C5H789"/>
<accession>A0A8C5H789</accession>
<evidence type="ECO:0000256" key="5">
    <source>
        <dbReference type="ARBA" id="ARBA00022729"/>
    </source>
</evidence>
<reference evidence="13" key="3">
    <citation type="submission" date="2025-09" db="UniProtKB">
        <authorList>
            <consortium name="Ensembl"/>
        </authorList>
    </citation>
    <scope>IDENTIFICATION</scope>
</reference>
<dbReference type="Proteomes" id="UP000694680">
    <property type="component" value="Chromosome 9"/>
</dbReference>
<evidence type="ECO:0000313" key="14">
    <source>
        <dbReference type="Proteomes" id="UP000694680"/>
    </source>
</evidence>
<sequence length="293" mass="32883">GSVGLKEERVLGVFTCSRSSKVKPTCILTQLVVDESMKPYGKTYIPASYVEYVQSGGSRVMPIRLDFTQDKYETIFKKINGLLLIGGAVDLETSDFAKVAKIFYKLALKANDAGDFFPIWGTCLGMQLLTVLVAEKNLLTATPAENLSLPLDLTQEADTSRMFSEIPHELRCALTKEPLTGNFHHYGLEVKNFNASTKLRNFFSVLSTNVANNGVHFVSTVEGKKYPFYGWRANLNFPHSRHAVQLSSLMAEFFINEGRNSLHQNDVKDEELIYGYTPIYSANFSGYEQAYFF</sequence>
<dbReference type="Ensembl" id="ENSGWIT00000044048.1">
    <property type="protein sequence ID" value="ENSGWIP00000040543.1"/>
    <property type="gene ID" value="ENSGWIG00000020458.1"/>
</dbReference>
<reference evidence="13" key="1">
    <citation type="submission" date="2020-06" db="EMBL/GenBank/DDBJ databases">
        <authorList>
            <consortium name="Wellcome Sanger Institute Data Sharing"/>
        </authorList>
    </citation>
    <scope>NUCLEOTIDE SEQUENCE [LARGE SCALE GENOMIC DNA]</scope>
</reference>
<dbReference type="EC" id="3.4.19.9" evidence="3"/>
<dbReference type="GO" id="GO:0005773">
    <property type="term" value="C:vacuole"/>
    <property type="evidence" value="ECO:0007669"/>
    <property type="project" value="TreeGrafter"/>
</dbReference>
<evidence type="ECO:0000256" key="4">
    <source>
        <dbReference type="ARBA" id="ARBA00022525"/>
    </source>
</evidence>
<evidence type="ECO:0000256" key="1">
    <source>
        <dbReference type="ARBA" id="ARBA00004239"/>
    </source>
</evidence>
<keyword evidence="4" id="KW-0964">Secreted</keyword>
<keyword evidence="14" id="KW-1185">Reference proteome</keyword>
<dbReference type="PROSITE" id="PS51275">
    <property type="entry name" value="PEPTIDASE_C26_GGH"/>
    <property type="match status" value="1"/>
</dbReference>
<keyword evidence="6" id="KW-0378">Hydrolase</keyword>
<comment type="subcellular location">
    <subcellularLocation>
        <location evidence="1">Secreted</location>
        <location evidence="1">Extracellular space</location>
    </subcellularLocation>
</comment>
<dbReference type="FunFam" id="3.40.50.880:FF:000024">
    <property type="entry name" value="Folate gamma-glutamyl hydrolase"/>
    <property type="match status" value="1"/>
</dbReference>
<evidence type="ECO:0000256" key="6">
    <source>
        <dbReference type="ARBA" id="ARBA00022801"/>
    </source>
</evidence>
<dbReference type="Pfam" id="PF07722">
    <property type="entry name" value="Peptidase_C26"/>
    <property type="match status" value="1"/>
</dbReference>
<evidence type="ECO:0000256" key="11">
    <source>
        <dbReference type="PIRSR" id="PIRSR615527-1"/>
    </source>
</evidence>